<feature type="domain" description="AB hydrolase-1" evidence="11">
    <location>
        <begin position="2"/>
        <end position="234"/>
    </location>
</feature>
<evidence type="ECO:0000256" key="3">
    <source>
        <dbReference type="ARBA" id="ARBA00010088"/>
    </source>
</evidence>
<organism evidence="12 13">
    <name type="scientific">Legionella drancourtii LLAP12</name>
    <dbReference type="NCBI Taxonomy" id="658187"/>
    <lineage>
        <taxon>Bacteria</taxon>
        <taxon>Pseudomonadati</taxon>
        <taxon>Pseudomonadota</taxon>
        <taxon>Gammaproteobacteria</taxon>
        <taxon>Legionellales</taxon>
        <taxon>Legionellaceae</taxon>
        <taxon>Legionella</taxon>
    </lineage>
</organism>
<dbReference type="InterPro" id="IPR005944">
    <property type="entry name" value="Pro_iminopeptidase"/>
</dbReference>
<evidence type="ECO:0000256" key="8">
    <source>
        <dbReference type="ARBA" id="ARBA00022670"/>
    </source>
</evidence>
<sequence length="255" mass="29161">MILLDQRGAKRSKPFGELSDNTTQDLINDLEVLRKSLAIDKWLIFGGSWGSALALAYGEAYPDRALGFILRGVFLAQKSENLNLWYGMRDTFPDIWQEFNDFIPKEEQGDLLHAYHRLVMNPDPSISIPAAHSFFKYDVICSFLKLLPEQLKRFMADDTLTLGISRTFIHYSANNFFMKDNQLIDNIEKINHLPLIIVHGRYDTITRAKNAYTLHKLWPGSDLVFVDAAGHSAMEPQIVLELTYATEKMKNLFGT</sequence>
<evidence type="ECO:0000256" key="10">
    <source>
        <dbReference type="ARBA" id="ARBA00029605"/>
    </source>
</evidence>
<dbReference type="GO" id="GO:0004177">
    <property type="term" value="F:aminopeptidase activity"/>
    <property type="evidence" value="ECO:0007669"/>
    <property type="project" value="UniProtKB-KW"/>
</dbReference>
<dbReference type="PRINTS" id="PR00793">
    <property type="entry name" value="PROAMNOPTASE"/>
</dbReference>
<evidence type="ECO:0000256" key="9">
    <source>
        <dbReference type="ARBA" id="ARBA00022801"/>
    </source>
</evidence>
<dbReference type="EMBL" id="JH413823">
    <property type="protein sequence ID" value="EHL30816.1"/>
    <property type="molecule type" value="Genomic_DNA"/>
</dbReference>
<proteinExistence type="inferred from homology"/>
<evidence type="ECO:0000313" key="13">
    <source>
        <dbReference type="Proteomes" id="UP000002770"/>
    </source>
</evidence>
<dbReference type="OrthoDB" id="9796770at2"/>
<dbReference type="PANTHER" id="PTHR43722:SF1">
    <property type="entry name" value="PROLINE IMINOPEPTIDASE"/>
    <property type="match status" value="1"/>
</dbReference>
<dbReference type="InterPro" id="IPR000073">
    <property type="entry name" value="AB_hydrolase_1"/>
</dbReference>
<dbReference type="Gene3D" id="3.40.50.1820">
    <property type="entry name" value="alpha/beta hydrolase"/>
    <property type="match status" value="1"/>
</dbReference>
<keyword evidence="13" id="KW-1185">Reference proteome</keyword>
<dbReference type="Proteomes" id="UP000002770">
    <property type="component" value="Unassembled WGS sequence"/>
</dbReference>
<comment type="similarity">
    <text evidence="3">Belongs to the peptidase S33 family.</text>
</comment>
<evidence type="ECO:0000259" key="11">
    <source>
        <dbReference type="Pfam" id="PF00561"/>
    </source>
</evidence>
<dbReference type="MEROPS" id="S33.001"/>
<keyword evidence="9" id="KW-0378">Hydrolase</keyword>
<evidence type="ECO:0000256" key="4">
    <source>
        <dbReference type="ARBA" id="ARBA00012568"/>
    </source>
</evidence>
<dbReference type="FunCoup" id="G9EPJ3">
    <property type="interactions" value="36"/>
</dbReference>
<dbReference type="GO" id="GO:0005737">
    <property type="term" value="C:cytoplasm"/>
    <property type="evidence" value="ECO:0007669"/>
    <property type="project" value="UniProtKB-SubCell"/>
</dbReference>
<keyword evidence="6" id="KW-0031">Aminopeptidase</keyword>
<dbReference type="eggNOG" id="COG2267">
    <property type="taxonomic scope" value="Bacteria"/>
</dbReference>
<dbReference type="STRING" id="658187.LDG_7179"/>
<dbReference type="InterPro" id="IPR029058">
    <property type="entry name" value="AB_hydrolase_fold"/>
</dbReference>
<keyword evidence="7" id="KW-0963">Cytoplasm</keyword>
<comment type="catalytic activity">
    <reaction evidence="1">
        <text>Release of N-terminal proline from a peptide.</text>
        <dbReference type="EC" id="3.4.11.5"/>
    </reaction>
</comment>
<keyword evidence="8" id="KW-0645">Protease</keyword>
<evidence type="ECO:0000313" key="12">
    <source>
        <dbReference type="EMBL" id="EHL30816.1"/>
    </source>
</evidence>
<gene>
    <name evidence="12" type="ORF">LDG_7179</name>
</gene>
<evidence type="ECO:0000256" key="5">
    <source>
        <dbReference type="ARBA" id="ARBA00021843"/>
    </source>
</evidence>
<accession>G9EPJ3</accession>
<dbReference type="EC" id="3.4.11.5" evidence="4"/>
<dbReference type="Pfam" id="PF00561">
    <property type="entry name" value="Abhydrolase_1"/>
    <property type="match status" value="1"/>
</dbReference>
<evidence type="ECO:0000256" key="7">
    <source>
        <dbReference type="ARBA" id="ARBA00022490"/>
    </source>
</evidence>
<dbReference type="InParanoid" id="G9EPJ3"/>
<dbReference type="AlphaFoldDB" id="G9EPJ3"/>
<dbReference type="HOGENOM" id="CLU_043739_4_0_6"/>
<dbReference type="SUPFAM" id="SSF53474">
    <property type="entry name" value="alpha/beta-Hydrolases"/>
    <property type="match status" value="1"/>
</dbReference>
<reference evidence="12 13" key="1">
    <citation type="journal article" date="2011" name="BMC Genomics">
        <title>Insight into cross-talk between intra-amoebal pathogens.</title>
        <authorList>
            <person name="Gimenez G."/>
            <person name="Bertelli C."/>
            <person name="Moliner C."/>
            <person name="Robert C."/>
            <person name="Raoult D."/>
            <person name="Fournier P.E."/>
            <person name="Greub G."/>
        </authorList>
    </citation>
    <scope>NUCLEOTIDE SEQUENCE [LARGE SCALE GENOMIC DNA]</scope>
    <source>
        <strain evidence="12 13">LLAP12</strain>
    </source>
</reference>
<name>G9EPJ3_9GAMM</name>
<evidence type="ECO:0000256" key="1">
    <source>
        <dbReference type="ARBA" id="ARBA00001585"/>
    </source>
</evidence>
<dbReference type="RefSeq" id="WP_006871098.1">
    <property type="nucleotide sequence ID" value="NZ_JH413823.1"/>
</dbReference>
<comment type="subcellular location">
    <subcellularLocation>
        <location evidence="2">Cytoplasm</location>
    </subcellularLocation>
</comment>
<protein>
    <recommendedName>
        <fullName evidence="5">Proline iminopeptidase</fullName>
        <ecNumber evidence="4">3.4.11.5</ecNumber>
    </recommendedName>
    <alternativeName>
        <fullName evidence="10">Prolyl aminopeptidase</fullName>
    </alternativeName>
</protein>
<dbReference type="InterPro" id="IPR002410">
    <property type="entry name" value="Peptidase_S33"/>
</dbReference>
<evidence type="ECO:0000256" key="2">
    <source>
        <dbReference type="ARBA" id="ARBA00004496"/>
    </source>
</evidence>
<dbReference type="GO" id="GO:0006508">
    <property type="term" value="P:proteolysis"/>
    <property type="evidence" value="ECO:0007669"/>
    <property type="project" value="UniProtKB-KW"/>
</dbReference>
<dbReference type="PANTHER" id="PTHR43722">
    <property type="entry name" value="PROLINE IMINOPEPTIDASE"/>
    <property type="match status" value="1"/>
</dbReference>
<evidence type="ECO:0000256" key="6">
    <source>
        <dbReference type="ARBA" id="ARBA00022438"/>
    </source>
</evidence>